<dbReference type="CDD" id="cd05483">
    <property type="entry name" value="retropepsin_like_bacteria"/>
    <property type="match status" value="1"/>
</dbReference>
<dbReference type="Proteomes" id="UP000199648">
    <property type="component" value="Unassembled WGS sequence"/>
</dbReference>
<dbReference type="OrthoDB" id="185963at2"/>
<dbReference type="STRING" id="415747.SAMN03097708_02100"/>
<dbReference type="InterPro" id="IPR034122">
    <property type="entry name" value="Retropepsin-like_bacterial"/>
</dbReference>
<dbReference type="GO" id="GO:0006508">
    <property type="term" value="P:proteolysis"/>
    <property type="evidence" value="ECO:0007669"/>
    <property type="project" value="UniProtKB-KW"/>
</dbReference>
<evidence type="ECO:0000313" key="2">
    <source>
        <dbReference type="Proteomes" id="UP000199648"/>
    </source>
</evidence>
<reference evidence="1 2" key="1">
    <citation type="submission" date="2016-10" db="EMBL/GenBank/DDBJ databases">
        <authorList>
            <person name="de Groot N.N."/>
        </authorList>
    </citation>
    <scope>NUCLEOTIDE SEQUENCE [LARGE SCALE GENOMIC DNA]</scope>
    <source>
        <strain evidence="1 2">HLD2</strain>
    </source>
</reference>
<protein>
    <submittedName>
        <fullName evidence="1">Aspartyl protease</fullName>
    </submittedName>
</protein>
<sequence length="392" mass="43506">MSALFNEEHPIKRLQEAETLFTSGRFTEAAYRFRPLRYNRLVGNSARRRLAYVALISGNHYRAERQLRHLPREPESLKMSAALYRRSGQLATAASCVRALGSELMSHALRRLSEVPLTIDAPEIVRCPFSKLEPLPLLPVTIDGRETLFLLDTGSQEVVLDEKVVNQLELWQSAPQNALYAGGRSAALRYSRVGQLKLGEASFHNLPVQVQPLHATFKRMFDDVRVEGILGTSLLSHFFTEADFAAGELRLSRPENAPRENSHRFWLADAFLPLVRAGINGRMTLPMLLDTGQQGFAAALSVDAARAAKLPIADFPFTGEGGGGSVTVLPTRVESLQVADSEIVSPPAVCMPRFGLEHRFGFRVGGMIGYEAVRGRCLSLDFRRMRLNVGEH</sequence>
<dbReference type="Gene3D" id="2.40.70.10">
    <property type="entry name" value="Acid Proteases"/>
    <property type="match status" value="2"/>
</dbReference>
<dbReference type="EMBL" id="FMWD01000006">
    <property type="protein sequence ID" value="SCZ61205.1"/>
    <property type="molecule type" value="Genomic_DNA"/>
</dbReference>
<keyword evidence="1" id="KW-0378">Hydrolase</keyword>
<evidence type="ECO:0000313" key="1">
    <source>
        <dbReference type="EMBL" id="SCZ61205.1"/>
    </source>
</evidence>
<accession>A0A1G5QH44</accession>
<dbReference type="AlphaFoldDB" id="A0A1G5QH44"/>
<dbReference type="Pfam" id="PF13650">
    <property type="entry name" value="Asp_protease_2"/>
    <property type="match status" value="2"/>
</dbReference>
<keyword evidence="1" id="KW-0645">Protease</keyword>
<dbReference type="RefSeq" id="WP_092996507.1">
    <property type="nucleotide sequence ID" value="NZ_FMWD01000006.1"/>
</dbReference>
<dbReference type="SUPFAM" id="SSF50630">
    <property type="entry name" value="Acid proteases"/>
    <property type="match status" value="1"/>
</dbReference>
<proteinExistence type="predicted"/>
<name>A0A1G5QH44_9GAMM</name>
<keyword evidence="2" id="KW-1185">Reference proteome</keyword>
<organism evidence="1 2">
    <name type="scientific">Thiohalomonas denitrificans</name>
    <dbReference type="NCBI Taxonomy" id="415747"/>
    <lineage>
        <taxon>Bacteria</taxon>
        <taxon>Pseudomonadati</taxon>
        <taxon>Pseudomonadota</taxon>
        <taxon>Gammaproteobacteria</taxon>
        <taxon>Thiohalomonadales</taxon>
        <taxon>Thiohalomonadaceae</taxon>
        <taxon>Thiohalomonas</taxon>
    </lineage>
</organism>
<gene>
    <name evidence="1" type="ORF">SAMN03097708_02100</name>
</gene>
<dbReference type="GO" id="GO:0008233">
    <property type="term" value="F:peptidase activity"/>
    <property type="evidence" value="ECO:0007669"/>
    <property type="project" value="UniProtKB-KW"/>
</dbReference>
<dbReference type="InterPro" id="IPR021109">
    <property type="entry name" value="Peptidase_aspartic_dom_sf"/>
</dbReference>